<dbReference type="EMBL" id="MU267965">
    <property type="protein sequence ID" value="KAH7906876.1"/>
    <property type="molecule type" value="Genomic_DNA"/>
</dbReference>
<accession>A0ACB8A0G5</accession>
<keyword evidence="2" id="KW-1185">Reference proteome</keyword>
<evidence type="ECO:0000313" key="1">
    <source>
        <dbReference type="EMBL" id="KAH7906876.1"/>
    </source>
</evidence>
<organism evidence="1 2">
    <name type="scientific">Hygrophoropsis aurantiaca</name>
    <dbReference type="NCBI Taxonomy" id="72124"/>
    <lineage>
        <taxon>Eukaryota</taxon>
        <taxon>Fungi</taxon>
        <taxon>Dikarya</taxon>
        <taxon>Basidiomycota</taxon>
        <taxon>Agaricomycotina</taxon>
        <taxon>Agaricomycetes</taxon>
        <taxon>Agaricomycetidae</taxon>
        <taxon>Boletales</taxon>
        <taxon>Coniophorineae</taxon>
        <taxon>Hygrophoropsidaceae</taxon>
        <taxon>Hygrophoropsis</taxon>
    </lineage>
</organism>
<proteinExistence type="predicted"/>
<reference evidence="1" key="1">
    <citation type="journal article" date="2021" name="New Phytol.">
        <title>Evolutionary innovations through gain and loss of genes in the ectomycorrhizal Boletales.</title>
        <authorList>
            <person name="Wu G."/>
            <person name="Miyauchi S."/>
            <person name="Morin E."/>
            <person name="Kuo A."/>
            <person name="Drula E."/>
            <person name="Varga T."/>
            <person name="Kohler A."/>
            <person name="Feng B."/>
            <person name="Cao Y."/>
            <person name="Lipzen A."/>
            <person name="Daum C."/>
            <person name="Hundley H."/>
            <person name="Pangilinan J."/>
            <person name="Johnson J."/>
            <person name="Barry K."/>
            <person name="LaButti K."/>
            <person name="Ng V."/>
            <person name="Ahrendt S."/>
            <person name="Min B."/>
            <person name="Choi I.G."/>
            <person name="Park H."/>
            <person name="Plett J.M."/>
            <person name="Magnuson J."/>
            <person name="Spatafora J.W."/>
            <person name="Nagy L.G."/>
            <person name="Henrissat B."/>
            <person name="Grigoriev I.V."/>
            <person name="Yang Z.L."/>
            <person name="Xu J."/>
            <person name="Martin F.M."/>
        </authorList>
    </citation>
    <scope>NUCLEOTIDE SEQUENCE</scope>
    <source>
        <strain evidence="1">ATCC 28755</strain>
    </source>
</reference>
<protein>
    <submittedName>
        <fullName evidence="1">Uncharacterized protein</fullName>
    </submittedName>
</protein>
<feature type="non-terminal residue" evidence="1">
    <location>
        <position position="1"/>
    </location>
</feature>
<gene>
    <name evidence="1" type="ORF">BJ138DRAFT_984167</name>
</gene>
<name>A0ACB8A0G5_9AGAM</name>
<feature type="non-terminal residue" evidence="1">
    <location>
        <position position="101"/>
    </location>
</feature>
<dbReference type="Proteomes" id="UP000790377">
    <property type="component" value="Unassembled WGS sequence"/>
</dbReference>
<evidence type="ECO:0000313" key="2">
    <source>
        <dbReference type="Proteomes" id="UP000790377"/>
    </source>
</evidence>
<comment type="caution">
    <text evidence="1">The sequence shown here is derived from an EMBL/GenBank/DDBJ whole genome shotgun (WGS) entry which is preliminary data.</text>
</comment>
<sequence>FSSEEHPQYHTHRSYVRPCAVIPVLLIYHIPRLHKSAEEDEEWYRLMLILFKPWRTLEDLVGGASSWKSAYEAFSFSEESKSVMNNMNIENECKDARDHAR</sequence>